<dbReference type="WBParaSite" id="Minc3s04245g35839">
    <property type="protein sequence ID" value="Minc3s04245g35839"/>
    <property type="gene ID" value="Minc3s04245g35839"/>
</dbReference>
<dbReference type="Proteomes" id="UP000887563">
    <property type="component" value="Unplaced"/>
</dbReference>
<dbReference type="InterPro" id="IPR029058">
    <property type="entry name" value="AB_hydrolase_fold"/>
</dbReference>
<sequence>MEDTEDVREITIEPEGLSALLGIPLGARSIVIFAHGSGSGRLSPRNNYVAAELRRAGMATLLLDLLRPEEEAIRQNVFDIPLLASRLNRASEWVHSNVETETLTQGYFGARDRKF</sequence>
<dbReference type="Gene3D" id="3.40.50.1820">
    <property type="entry name" value="alpha/beta hydrolase"/>
    <property type="match status" value="1"/>
</dbReference>
<protein>
    <submittedName>
        <fullName evidence="2">Hydrolase</fullName>
    </submittedName>
</protein>
<dbReference type="AlphaFoldDB" id="A0A914NBY8"/>
<evidence type="ECO:0000313" key="2">
    <source>
        <dbReference type="WBParaSite" id="Minc3s04245g35839"/>
    </source>
</evidence>
<keyword evidence="1" id="KW-1185">Reference proteome</keyword>
<proteinExistence type="predicted"/>
<organism evidence="1 2">
    <name type="scientific">Meloidogyne incognita</name>
    <name type="common">Southern root-knot nematode worm</name>
    <name type="synonym">Oxyuris incognita</name>
    <dbReference type="NCBI Taxonomy" id="6306"/>
    <lineage>
        <taxon>Eukaryota</taxon>
        <taxon>Metazoa</taxon>
        <taxon>Ecdysozoa</taxon>
        <taxon>Nematoda</taxon>
        <taxon>Chromadorea</taxon>
        <taxon>Rhabditida</taxon>
        <taxon>Tylenchina</taxon>
        <taxon>Tylenchomorpha</taxon>
        <taxon>Tylenchoidea</taxon>
        <taxon>Meloidogynidae</taxon>
        <taxon>Meloidogyninae</taxon>
        <taxon>Meloidogyne</taxon>
        <taxon>Meloidogyne incognita group</taxon>
    </lineage>
</organism>
<name>A0A914NBY8_MELIC</name>
<accession>A0A914NBY8</accession>
<reference evidence="2" key="1">
    <citation type="submission" date="2022-11" db="UniProtKB">
        <authorList>
            <consortium name="WormBaseParasite"/>
        </authorList>
    </citation>
    <scope>IDENTIFICATION</scope>
</reference>
<dbReference type="SUPFAM" id="SSF53474">
    <property type="entry name" value="alpha/beta-Hydrolases"/>
    <property type="match status" value="1"/>
</dbReference>
<evidence type="ECO:0000313" key="1">
    <source>
        <dbReference type="Proteomes" id="UP000887563"/>
    </source>
</evidence>